<evidence type="ECO:0000256" key="1">
    <source>
        <dbReference type="ARBA" id="ARBA00005234"/>
    </source>
</evidence>
<dbReference type="Pfam" id="PF02902">
    <property type="entry name" value="Peptidase_C48"/>
    <property type="match status" value="1"/>
</dbReference>
<feature type="region of interest" description="Disordered" evidence="4">
    <location>
        <begin position="45"/>
        <end position="78"/>
    </location>
</feature>
<keyword evidence="2" id="KW-0645">Protease</keyword>
<reference evidence="6 7" key="1">
    <citation type="submission" date="2021-05" db="EMBL/GenBank/DDBJ databases">
        <title>Genome Assembly of Synthetic Allotetraploid Brassica napus Reveals Homoeologous Exchanges between Subgenomes.</title>
        <authorList>
            <person name="Davis J.T."/>
        </authorList>
    </citation>
    <scope>NUCLEOTIDE SEQUENCE [LARGE SCALE GENOMIC DNA]</scope>
    <source>
        <strain evidence="7">cv. Da-Ae</strain>
        <tissue evidence="6">Seedling</tissue>
    </source>
</reference>
<feature type="compositionally biased region" description="Polar residues" evidence="4">
    <location>
        <begin position="278"/>
        <end position="309"/>
    </location>
</feature>
<name>A0ABQ7YM97_BRANA</name>
<evidence type="ECO:0000256" key="2">
    <source>
        <dbReference type="ARBA" id="ARBA00022670"/>
    </source>
</evidence>
<dbReference type="InterPro" id="IPR038765">
    <property type="entry name" value="Papain-like_cys_pep_sf"/>
</dbReference>
<dbReference type="EMBL" id="JAGKQM010000017">
    <property type="protein sequence ID" value="KAH0869344.1"/>
    <property type="molecule type" value="Genomic_DNA"/>
</dbReference>
<feature type="region of interest" description="Disordered" evidence="4">
    <location>
        <begin position="278"/>
        <end position="311"/>
    </location>
</feature>
<keyword evidence="3" id="KW-0378">Hydrolase</keyword>
<dbReference type="SUPFAM" id="SSF54001">
    <property type="entry name" value="Cysteine proteinases"/>
    <property type="match status" value="1"/>
</dbReference>
<evidence type="ECO:0000256" key="4">
    <source>
        <dbReference type="SAM" id="MobiDB-lite"/>
    </source>
</evidence>
<comment type="caution">
    <text evidence="6">The sequence shown here is derived from an EMBL/GenBank/DDBJ whole genome shotgun (WGS) entry which is preliminary data.</text>
</comment>
<feature type="region of interest" description="Disordered" evidence="4">
    <location>
        <begin position="146"/>
        <end position="166"/>
    </location>
</feature>
<dbReference type="Gene3D" id="3.40.395.10">
    <property type="entry name" value="Adenoviral Proteinase, Chain A"/>
    <property type="match status" value="1"/>
</dbReference>
<feature type="domain" description="Ubiquitin-like protease family profile" evidence="5">
    <location>
        <begin position="408"/>
        <end position="598"/>
    </location>
</feature>
<accession>A0ABQ7YM97</accession>
<evidence type="ECO:0000313" key="6">
    <source>
        <dbReference type="EMBL" id="KAH0869344.1"/>
    </source>
</evidence>
<dbReference type="InterPro" id="IPR003653">
    <property type="entry name" value="Peptidase_C48_C"/>
</dbReference>
<dbReference type="PROSITE" id="PS50600">
    <property type="entry name" value="ULP_PROTEASE"/>
    <property type="match status" value="1"/>
</dbReference>
<feature type="compositionally biased region" description="Basic residues" evidence="4">
    <location>
        <begin position="152"/>
        <end position="161"/>
    </location>
</feature>
<comment type="similarity">
    <text evidence="1">Belongs to the peptidase C48 family.</text>
</comment>
<proteinExistence type="inferred from homology"/>
<protein>
    <recommendedName>
        <fullName evidence="5">Ubiquitin-like protease family profile domain-containing protein</fullName>
    </recommendedName>
</protein>
<sequence>MVSVRLVDCPDSPDVQQSKSIPQMMFAAGEEPVAVPALTEVVQETCSSSESDSEDDGLDPGGKFGKKQTLNPSHARNVDKKRDVVVTSILEDLERRLDDSALTWSDEEDDDTVDNMVDLINANHSFQLSLYVGGLTKADVDRMREASPPATKAKRSRKHLKNPLSDDQTSIASFVIGKVQPQLDVMGNTIKQSSSTLASIEGTVITRVESVLKKFKAECLGAVESMVAVLCKDYTRHPNGSGVNAGGSQNAVSASGIVRSPVEQANDNTINNVMQNISAYSTPPASPHNSHVTNPDNESAAMSAQSQNHCRQKNIRQSLEAVVTLSPISNTNVPDNIVDPQSSRKSKCHKTVPSALLEDYHCGPHILSRMRRADKVVFVRYDKFEMERKFVRLSEKLKGNVVINVAGLSVSSRELLLMAERPRLLSSKVVDILIRLVRYVVSGQPCTEGVNRYEFLDTKFGASIVRNYPKFSMSKKKDSYPFPKGLMDYFGNKGVSSTYPIRYYFPFLIEKKHWIGVCFDTSKGHLHVFDSNMSFTKEATMARNLTPLLQMLPYLARRICQDMCGDGLAYRFDRPKGVTQITNPSDSGLMVVLLMVTHAVHGNEACSNVTSSCLADEGKSAAILAYELKEEL</sequence>
<evidence type="ECO:0000256" key="3">
    <source>
        <dbReference type="ARBA" id="ARBA00022801"/>
    </source>
</evidence>
<organism evidence="6 7">
    <name type="scientific">Brassica napus</name>
    <name type="common">Rape</name>
    <dbReference type="NCBI Taxonomy" id="3708"/>
    <lineage>
        <taxon>Eukaryota</taxon>
        <taxon>Viridiplantae</taxon>
        <taxon>Streptophyta</taxon>
        <taxon>Embryophyta</taxon>
        <taxon>Tracheophyta</taxon>
        <taxon>Spermatophyta</taxon>
        <taxon>Magnoliopsida</taxon>
        <taxon>eudicotyledons</taxon>
        <taxon>Gunneridae</taxon>
        <taxon>Pentapetalae</taxon>
        <taxon>rosids</taxon>
        <taxon>malvids</taxon>
        <taxon>Brassicales</taxon>
        <taxon>Brassicaceae</taxon>
        <taxon>Brassiceae</taxon>
        <taxon>Brassica</taxon>
    </lineage>
</organism>
<keyword evidence="7" id="KW-1185">Reference proteome</keyword>
<evidence type="ECO:0000259" key="5">
    <source>
        <dbReference type="PROSITE" id="PS50600"/>
    </source>
</evidence>
<evidence type="ECO:0000313" key="7">
    <source>
        <dbReference type="Proteomes" id="UP000824890"/>
    </source>
</evidence>
<gene>
    <name evidence="6" type="ORF">HID58_076366</name>
</gene>
<dbReference type="Proteomes" id="UP000824890">
    <property type="component" value="Unassembled WGS sequence"/>
</dbReference>